<evidence type="ECO:0000313" key="3">
    <source>
        <dbReference type="EMBL" id="MFC3155999.1"/>
    </source>
</evidence>
<name>A0ABV7HQ34_9GAMM</name>
<feature type="signal peptide" evidence="2">
    <location>
        <begin position="1"/>
        <end position="18"/>
    </location>
</feature>
<keyword evidence="2" id="KW-0732">Signal</keyword>
<feature type="region of interest" description="Disordered" evidence="1">
    <location>
        <begin position="23"/>
        <end position="42"/>
    </location>
</feature>
<dbReference type="InterPro" id="IPR009465">
    <property type="entry name" value="Spondin_N"/>
</dbReference>
<evidence type="ECO:0000256" key="2">
    <source>
        <dbReference type="SAM" id="SignalP"/>
    </source>
</evidence>
<dbReference type="EMBL" id="JBHRTL010000008">
    <property type="protein sequence ID" value="MFC3155999.1"/>
    <property type="molecule type" value="Genomic_DNA"/>
</dbReference>
<dbReference type="PROSITE" id="PS51257">
    <property type="entry name" value="PROKAR_LIPOPROTEIN"/>
    <property type="match status" value="1"/>
</dbReference>
<dbReference type="NCBIfam" id="NF038123">
    <property type="entry name" value="NF038123_dom"/>
    <property type="match status" value="1"/>
</dbReference>
<protein>
    <submittedName>
        <fullName evidence="3">Spondin domain-containing protein</fullName>
    </submittedName>
</protein>
<evidence type="ECO:0000256" key="1">
    <source>
        <dbReference type="SAM" id="MobiDB-lite"/>
    </source>
</evidence>
<dbReference type="Proteomes" id="UP001595548">
    <property type="component" value="Unassembled WGS sequence"/>
</dbReference>
<gene>
    <name evidence="3" type="ORF">ACFOEB_12365</name>
</gene>
<comment type="caution">
    <text evidence="3">The sequence shown here is derived from an EMBL/GenBank/DDBJ whole genome shotgun (WGS) entry which is preliminary data.</text>
</comment>
<proteinExistence type="predicted"/>
<dbReference type="InterPro" id="IPR038678">
    <property type="entry name" value="Spondin_N_sf"/>
</dbReference>
<sequence length="255" mass="26969">MNKQYLIAGLCVLTLALAGCGSDDDDSPMGMTPTPEPMPEPESMTFTYAVNITNMTRGQPLSPLAAMVFDGEFQMAKIGEPVSVALEVLAESGDNSQLLDAAMGSEHVYLARSAEGGPLMPGLSQTMTLEVNTGTDSPEGMYIGLVSMLANTNDGITMLSGKDLGGLQVDDTITFETLSYDTGTERNSESADTIIGPAAAGGLQEGFNAERDDFVDELRLHSGVVSFDDGMASSALSEAQRFDNPVMQVEITRMQ</sequence>
<dbReference type="Gene3D" id="2.60.40.2130">
    <property type="entry name" value="F-spondin domain"/>
    <property type="match status" value="1"/>
</dbReference>
<feature type="chain" id="PRO_5045061817" evidence="2">
    <location>
        <begin position="19"/>
        <end position="255"/>
    </location>
</feature>
<keyword evidence="4" id="KW-1185">Reference proteome</keyword>
<evidence type="ECO:0000313" key="4">
    <source>
        <dbReference type="Proteomes" id="UP001595548"/>
    </source>
</evidence>
<reference evidence="4" key="1">
    <citation type="journal article" date="2019" name="Int. J. Syst. Evol. Microbiol.">
        <title>The Global Catalogue of Microorganisms (GCM) 10K type strain sequencing project: providing services to taxonomists for standard genome sequencing and annotation.</title>
        <authorList>
            <consortium name="The Broad Institute Genomics Platform"/>
            <consortium name="The Broad Institute Genome Sequencing Center for Infectious Disease"/>
            <person name="Wu L."/>
            <person name="Ma J."/>
        </authorList>
    </citation>
    <scope>NUCLEOTIDE SEQUENCE [LARGE SCALE GENOMIC DNA]</scope>
    <source>
        <strain evidence="4">KCTC 52141</strain>
    </source>
</reference>
<organism evidence="3 4">
    <name type="scientific">Gilvimarinus japonicus</name>
    <dbReference type="NCBI Taxonomy" id="1796469"/>
    <lineage>
        <taxon>Bacteria</taxon>
        <taxon>Pseudomonadati</taxon>
        <taxon>Pseudomonadota</taxon>
        <taxon>Gammaproteobacteria</taxon>
        <taxon>Cellvibrionales</taxon>
        <taxon>Cellvibrionaceae</taxon>
        <taxon>Gilvimarinus</taxon>
    </lineage>
</organism>
<dbReference type="RefSeq" id="WP_382417034.1">
    <property type="nucleotide sequence ID" value="NZ_AP031500.1"/>
</dbReference>
<accession>A0ABV7HQ34</accession>